<sequence>MEETDPETRYLERVRRRMKTKRNKEGKNGREGVEEEEEDGSDGYHFSNSGNVNAKWFQLIVLLSRFACYLRFSSGLGSGRFVK</sequence>
<comment type="caution">
    <text evidence="2">The sequence shown here is derived from an EMBL/GenBank/DDBJ whole genome shotgun (WGS) entry which is preliminary data.</text>
</comment>
<evidence type="ECO:0000256" key="1">
    <source>
        <dbReference type="SAM" id="MobiDB-lite"/>
    </source>
</evidence>
<name>A0ABR2D751_9ROSI</name>
<feature type="compositionally biased region" description="Basic and acidic residues" evidence="1">
    <location>
        <begin position="23"/>
        <end position="32"/>
    </location>
</feature>
<protein>
    <submittedName>
        <fullName evidence="2">Uncharacterized protein</fullName>
    </submittedName>
</protein>
<gene>
    <name evidence="2" type="ORF">V6N12_053289</name>
</gene>
<dbReference type="Proteomes" id="UP001472677">
    <property type="component" value="Unassembled WGS sequence"/>
</dbReference>
<keyword evidence="3" id="KW-1185">Reference proteome</keyword>
<feature type="compositionally biased region" description="Basic and acidic residues" evidence="1">
    <location>
        <begin position="1"/>
        <end position="13"/>
    </location>
</feature>
<proteinExistence type="predicted"/>
<organism evidence="2 3">
    <name type="scientific">Hibiscus sabdariffa</name>
    <name type="common">roselle</name>
    <dbReference type="NCBI Taxonomy" id="183260"/>
    <lineage>
        <taxon>Eukaryota</taxon>
        <taxon>Viridiplantae</taxon>
        <taxon>Streptophyta</taxon>
        <taxon>Embryophyta</taxon>
        <taxon>Tracheophyta</taxon>
        <taxon>Spermatophyta</taxon>
        <taxon>Magnoliopsida</taxon>
        <taxon>eudicotyledons</taxon>
        <taxon>Gunneridae</taxon>
        <taxon>Pentapetalae</taxon>
        <taxon>rosids</taxon>
        <taxon>malvids</taxon>
        <taxon>Malvales</taxon>
        <taxon>Malvaceae</taxon>
        <taxon>Malvoideae</taxon>
        <taxon>Hibiscus</taxon>
    </lineage>
</organism>
<feature type="region of interest" description="Disordered" evidence="1">
    <location>
        <begin position="1"/>
        <end position="50"/>
    </location>
</feature>
<evidence type="ECO:0000313" key="3">
    <source>
        <dbReference type="Proteomes" id="UP001472677"/>
    </source>
</evidence>
<reference evidence="2 3" key="1">
    <citation type="journal article" date="2024" name="G3 (Bethesda)">
        <title>Genome assembly of Hibiscus sabdariffa L. provides insights into metabolisms of medicinal natural products.</title>
        <authorList>
            <person name="Kim T."/>
        </authorList>
    </citation>
    <scope>NUCLEOTIDE SEQUENCE [LARGE SCALE GENOMIC DNA]</scope>
    <source>
        <strain evidence="2">TK-2024</strain>
        <tissue evidence="2">Old leaves</tissue>
    </source>
</reference>
<accession>A0ABR2D751</accession>
<evidence type="ECO:0000313" key="2">
    <source>
        <dbReference type="EMBL" id="KAK8531829.1"/>
    </source>
</evidence>
<dbReference type="EMBL" id="JBBPBM010000034">
    <property type="protein sequence ID" value="KAK8531829.1"/>
    <property type="molecule type" value="Genomic_DNA"/>
</dbReference>